<dbReference type="InterPro" id="IPR000719">
    <property type="entry name" value="Prot_kinase_dom"/>
</dbReference>
<dbReference type="PANTHER" id="PTHR24361">
    <property type="entry name" value="MITOGEN-ACTIVATED KINASE KINASE KINASE"/>
    <property type="match status" value="1"/>
</dbReference>
<sequence>MADIADPPDDWNISHVPDDVMGSMKYIFSRDDLVEGPEEFARNMCLKQLLDLQRYERPPASTPAFKILERIIKRSKKRKGKMIRMTKKRIQGREQKGFIGINIVRKETQVTSYIVMERILSTKLRMMPVDDELETQINEAGFDGFVKWAIANVRTLDGGNSKFIDVYNCKDTRISMLLRKPGRAEPWAFDDPEAYEYSGPDIVEDEYALYMGTQGSKERALDWGPLLGSMWIRKKGGQLYRIVDTENTEDGPQPDPDVRIERIVNETLGKVHGDWKHLKTVYKGQVQDYEQVVLWGCISPQGLIVDRVISKCLPYSKSVRDDDLVEKNIAAFKREIRRHAVLSANESDPIVRLRGASRRGGKEHRNEEDRYIAFLEYCEGGDLKNLILRYQRSIDIVPEIFLWILFRNLVAACMTVESNTRLVHTDIKAANIFLRERPSPGEPYTPYYQPVLGDFGMMYPMENVGVGGTPGWYTPETAQKIMFPPGKMTGERLHVFSIGLNVWSMMRGKEFGLGSASAQQRFLFTKRSVSATNCLPDPEETESPYSTRLETLVKDCMEYSRNYRPTLKELKEMVDSAIRNWQARFPGIEKRSLEELPDFQKLPMSEEFLLGTEAGKRRPGYNG</sequence>
<dbReference type="Gene3D" id="1.10.510.10">
    <property type="entry name" value="Transferase(Phosphotransferase) domain 1"/>
    <property type="match status" value="1"/>
</dbReference>
<evidence type="ECO:0000259" key="1">
    <source>
        <dbReference type="PROSITE" id="PS50011"/>
    </source>
</evidence>
<dbReference type="OrthoDB" id="3673723at2759"/>
<feature type="domain" description="Protein kinase" evidence="1">
    <location>
        <begin position="275"/>
        <end position="578"/>
    </location>
</feature>
<dbReference type="GO" id="GO:0005737">
    <property type="term" value="C:cytoplasm"/>
    <property type="evidence" value="ECO:0007669"/>
    <property type="project" value="TreeGrafter"/>
</dbReference>
<protein>
    <submittedName>
        <fullName evidence="2">Kinase-like protein</fullName>
    </submittedName>
</protein>
<keyword evidence="2" id="KW-0808">Transferase</keyword>
<dbReference type="InterPro" id="IPR053235">
    <property type="entry name" value="Ser_Thr_kinase"/>
</dbReference>
<dbReference type="InterPro" id="IPR008271">
    <property type="entry name" value="Ser/Thr_kinase_AS"/>
</dbReference>
<name>A0A6A6RQF3_9PLEO</name>
<dbReference type="SMART" id="SM00220">
    <property type="entry name" value="S_TKc"/>
    <property type="match status" value="1"/>
</dbReference>
<accession>A0A6A6RQF3</accession>
<dbReference type="Pfam" id="PF00069">
    <property type="entry name" value="Pkinase"/>
    <property type="match status" value="1"/>
</dbReference>
<dbReference type="AlphaFoldDB" id="A0A6A6RQF3"/>
<evidence type="ECO:0000313" key="3">
    <source>
        <dbReference type="Proteomes" id="UP000799753"/>
    </source>
</evidence>
<keyword evidence="3" id="KW-1185">Reference proteome</keyword>
<organism evidence="2 3">
    <name type="scientific">Massarina eburnea CBS 473.64</name>
    <dbReference type="NCBI Taxonomy" id="1395130"/>
    <lineage>
        <taxon>Eukaryota</taxon>
        <taxon>Fungi</taxon>
        <taxon>Dikarya</taxon>
        <taxon>Ascomycota</taxon>
        <taxon>Pezizomycotina</taxon>
        <taxon>Dothideomycetes</taxon>
        <taxon>Pleosporomycetidae</taxon>
        <taxon>Pleosporales</taxon>
        <taxon>Massarineae</taxon>
        <taxon>Massarinaceae</taxon>
        <taxon>Massarina</taxon>
    </lineage>
</organism>
<gene>
    <name evidence="2" type="ORF">P280DRAFT_521106</name>
</gene>
<dbReference type="GO" id="GO:0005524">
    <property type="term" value="F:ATP binding"/>
    <property type="evidence" value="ECO:0007669"/>
    <property type="project" value="InterPro"/>
</dbReference>
<dbReference type="PANTHER" id="PTHR24361:SF678">
    <property type="entry name" value="SPORULATION-SPECIFIC PROTEIN 1"/>
    <property type="match status" value="1"/>
</dbReference>
<dbReference type="PROSITE" id="PS00108">
    <property type="entry name" value="PROTEIN_KINASE_ST"/>
    <property type="match status" value="1"/>
</dbReference>
<dbReference type="PROSITE" id="PS50011">
    <property type="entry name" value="PROTEIN_KINASE_DOM"/>
    <property type="match status" value="1"/>
</dbReference>
<dbReference type="EMBL" id="MU006793">
    <property type="protein sequence ID" value="KAF2637422.1"/>
    <property type="molecule type" value="Genomic_DNA"/>
</dbReference>
<keyword evidence="2" id="KW-0418">Kinase</keyword>
<proteinExistence type="predicted"/>
<evidence type="ECO:0000313" key="2">
    <source>
        <dbReference type="EMBL" id="KAF2637422.1"/>
    </source>
</evidence>
<dbReference type="Proteomes" id="UP000799753">
    <property type="component" value="Unassembled WGS sequence"/>
</dbReference>
<dbReference type="GO" id="GO:0004672">
    <property type="term" value="F:protein kinase activity"/>
    <property type="evidence" value="ECO:0007669"/>
    <property type="project" value="InterPro"/>
</dbReference>
<dbReference type="SUPFAM" id="SSF56112">
    <property type="entry name" value="Protein kinase-like (PK-like)"/>
    <property type="match status" value="1"/>
</dbReference>
<dbReference type="InterPro" id="IPR011009">
    <property type="entry name" value="Kinase-like_dom_sf"/>
</dbReference>
<reference evidence="2" key="1">
    <citation type="journal article" date="2020" name="Stud. Mycol.">
        <title>101 Dothideomycetes genomes: a test case for predicting lifestyles and emergence of pathogens.</title>
        <authorList>
            <person name="Haridas S."/>
            <person name="Albert R."/>
            <person name="Binder M."/>
            <person name="Bloem J."/>
            <person name="Labutti K."/>
            <person name="Salamov A."/>
            <person name="Andreopoulos B."/>
            <person name="Baker S."/>
            <person name="Barry K."/>
            <person name="Bills G."/>
            <person name="Bluhm B."/>
            <person name="Cannon C."/>
            <person name="Castanera R."/>
            <person name="Culley D."/>
            <person name="Daum C."/>
            <person name="Ezra D."/>
            <person name="Gonzalez J."/>
            <person name="Henrissat B."/>
            <person name="Kuo A."/>
            <person name="Liang C."/>
            <person name="Lipzen A."/>
            <person name="Lutzoni F."/>
            <person name="Magnuson J."/>
            <person name="Mondo S."/>
            <person name="Nolan M."/>
            <person name="Ohm R."/>
            <person name="Pangilinan J."/>
            <person name="Park H.-J."/>
            <person name="Ramirez L."/>
            <person name="Alfaro M."/>
            <person name="Sun H."/>
            <person name="Tritt A."/>
            <person name="Yoshinaga Y."/>
            <person name="Zwiers L.-H."/>
            <person name="Turgeon B."/>
            <person name="Goodwin S."/>
            <person name="Spatafora J."/>
            <person name="Crous P."/>
            <person name="Grigoriev I."/>
        </authorList>
    </citation>
    <scope>NUCLEOTIDE SEQUENCE</scope>
    <source>
        <strain evidence="2">CBS 473.64</strain>
    </source>
</reference>